<comment type="subunit">
    <text evidence="3">Homotetramer.</text>
</comment>
<dbReference type="InterPro" id="IPR036291">
    <property type="entry name" value="NAD(P)-bd_dom_sf"/>
</dbReference>
<dbReference type="PANTHER" id="PTHR44252:SF3">
    <property type="entry name" value="D-ERYTHRULOSE REDUCTASE-RELATED"/>
    <property type="match status" value="1"/>
</dbReference>
<dbReference type="Pfam" id="PF13561">
    <property type="entry name" value="adh_short_C2"/>
    <property type="match status" value="1"/>
</dbReference>
<evidence type="ECO:0000256" key="1">
    <source>
        <dbReference type="ARBA" id="ARBA00004606"/>
    </source>
</evidence>
<dbReference type="PROSITE" id="PS00061">
    <property type="entry name" value="ADH_SHORT"/>
    <property type="match status" value="1"/>
</dbReference>
<dbReference type="GO" id="GO:0006006">
    <property type="term" value="P:glucose metabolic process"/>
    <property type="evidence" value="ECO:0007669"/>
    <property type="project" value="TreeGrafter"/>
</dbReference>
<dbReference type="EMBL" id="JAOTOJ010000002">
    <property type="protein sequence ID" value="KAK9406951.1"/>
    <property type="molecule type" value="Genomic_DNA"/>
</dbReference>
<evidence type="ECO:0000256" key="11">
    <source>
        <dbReference type="ARBA" id="ARBA00023136"/>
    </source>
</evidence>
<keyword evidence="6" id="KW-0812">Transmembrane</keyword>
<evidence type="ECO:0000259" key="13">
    <source>
        <dbReference type="SMART" id="SM00822"/>
    </source>
</evidence>
<dbReference type="InterPro" id="IPR020904">
    <property type="entry name" value="Sc_DH/Rdtase_CS"/>
</dbReference>
<feature type="region of interest" description="Disordered" evidence="12">
    <location>
        <begin position="1"/>
        <end position="62"/>
    </location>
</feature>
<dbReference type="CDD" id="cd05351">
    <property type="entry name" value="XR_like_SDR_c"/>
    <property type="match status" value="1"/>
</dbReference>
<comment type="caution">
    <text evidence="14">The sequence shown here is derived from an EMBL/GenBank/DDBJ whole genome shotgun (WGS) entry which is preliminary data.</text>
</comment>
<feature type="compositionally biased region" description="Basic and acidic residues" evidence="12">
    <location>
        <begin position="350"/>
        <end position="363"/>
    </location>
</feature>
<keyword evidence="11" id="KW-0472">Membrane</keyword>
<feature type="compositionally biased region" description="Low complexity" evidence="12">
    <location>
        <begin position="34"/>
        <end position="44"/>
    </location>
</feature>
<evidence type="ECO:0000256" key="6">
    <source>
        <dbReference type="ARBA" id="ARBA00022692"/>
    </source>
</evidence>
<dbReference type="FunFam" id="3.40.50.720:FF:000214">
    <property type="entry name" value="L-xylulose reductase"/>
    <property type="match status" value="1"/>
</dbReference>
<dbReference type="AlphaFoldDB" id="A0AAW1BX30"/>
<dbReference type="Gene3D" id="3.40.50.720">
    <property type="entry name" value="NAD(P)-binding Rossmann-like Domain"/>
    <property type="match status" value="1"/>
</dbReference>
<evidence type="ECO:0000256" key="2">
    <source>
        <dbReference type="ARBA" id="ARBA00006484"/>
    </source>
</evidence>
<dbReference type="Gene3D" id="3.90.550.50">
    <property type="match status" value="1"/>
</dbReference>
<evidence type="ECO:0000256" key="5">
    <source>
        <dbReference type="ARBA" id="ARBA00022679"/>
    </source>
</evidence>
<proteinExistence type="inferred from homology"/>
<dbReference type="InterPro" id="IPR002347">
    <property type="entry name" value="SDR_fam"/>
</dbReference>
<keyword evidence="5" id="KW-0808">Transferase</keyword>
<feature type="region of interest" description="Disordered" evidence="12">
    <location>
        <begin position="323"/>
        <end position="365"/>
    </location>
</feature>
<comment type="subcellular location">
    <subcellularLocation>
        <location evidence="1">Membrane</location>
        <topology evidence="1">Single-pass type II membrane protein</topology>
    </subcellularLocation>
</comment>
<comment type="similarity">
    <text evidence="2">Belongs to the short-chain dehydrogenases/reductases (SDR) family.</text>
</comment>
<gene>
    <name evidence="14" type="ORF">NXF25_005725</name>
</gene>
<keyword evidence="7" id="KW-0521">NADP</keyword>
<keyword evidence="10" id="KW-0560">Oxidoreductase</keyword>
<dbReference type="SUPFAM" id="SSF51735">
    <property type="entry name" value="NAD(P)-binding Rossmann-fold domains"/>
    <property type="match status" value="1"/>
</dbReference>
<evidence type="ECO:0000256" key="4">
    <source>
        <dbReference type="ARBA" id="ARBA00022676"/>
    </source>
</evidence>
<dbReference type="InterPro" id="IPR003378">
    <property type="entry name" value="Fringe-like_glycosylTrfase"/>
</dbReference>
<feature type="compositionally biased region" description="Low complexity" evidence="12">
    <location>
        <begin position="1"/>
        <end position="18"/>
    </location>
</feature>
<keyword evidence="9" id="KW-1133">Transmembrane helix</keyword>
<dbReference type="PRINTS" id="PR00081">
    <property type="entry name" value="GDHRDH"/>
</dbReference>
<feature type="domain" description="Ketoreductase" evidence="13">
    <location>
        <begin position="398"/>
        <end position="584"/>
    </location>
</feature>
<evidence type="ECO:0000256" key="9">
    <source>
        <dbReference type="ARBA" id="ARBA00022989"/>
    </source>
</evidence>
<sequence>MHLRVTSSPPTSTSGSLTQAGLEAWASEHDESQAPAPASSAASGSGAGPAGDKSRRTNPDPGIERNQLLMIEYHKDDTAKGQTFVFTDGEDRELHLRAGDHIINTNCSAVHTRQALCCKMSVEYDKFLESGQKWFCHVDDDNYVNLKSLLSLLSAFSHSQDIYIGRPSLDHPIEAADHLRNDGSTTTKFWFATGGAGFCISRGLALKMSPWASLGSFISTAERIRLPDDCTIGYIIEGLLEVKLLHSPLFHSHLENLQQLRGRAVLRQVTLSYGGPENKRNVVSVGEVFSIQQDPTRFKSVHCLLYPETLWCPTVIEKNMATQGTRNLPFRQRSGRPDGTANTTPGNGEGLREERNQQRRRESLVLPRLPPCASPFGRRLQHRLEVQLPRRMERFSGRRALVTGAGKGIGRAVAVRLSHAGAQVVAVSRTQADLESLQKECPGIQTLCVDLADWEATEAALSTVEDIDLLVNNAAVAVLQPFLEVTKEAFDRSFNVNLRAVLQVSQIFAQKLIARGAPGVIVNVSSQASQRAMLNHTVYSATKSALDMLTKSMALELGPHKIRVNCVNPTVVMTNMGRQNWSDPQKSGPMLSRIPLGKFAEVDEVVNGILFLLSDQSNMTTGATLPIDGGFLSS</sequence>
<dbReference type="Pfam" id="PF02434">
    <property type="entry name" value="Fringe"/>
    <property type="match status" value="1"/>
</dbReference>
<dbReference type="InterPro" id="IPR051737">
    <property type="entry name" value="L-xylulose/Carbonyl_redctase"/>
</dbReference>
<dbReference type="GO" id="GO:0006629">
    <property type="term" value="P:lipid metabolic process"/>
    <property type="evidence" value="ECO:0007669"/>
    <property type="project" value="UniProtKB-ARBA"/>
</dbReference>
<dbReference type="SMART" id="SM00822">
    <property type="entry name" value="PKS_KR"/>
    <property type="match status" value="1"/>
</dbReference>
<evidence type="ECO:0000313" key="14">
    <source>
        <dbReference type="EMBL" id="KAK9406951.1"/>
    </source>
</evidence>
<protein>
    <submittedName>
        <fullName evidence="14">Carbonyl reductase</fullName>
    </submittedName>
</protein>
<evidence type="ECO:0000256" key="7">
    <source>
        <dbReference type="ARBA" id="ARBA00022857"/>
    </source>
</evidence>
<dbReference type="GO" id="GO:0050038">
    <property type="term" value="F:L-xylulose reductase (NADPH) activity"/>
    <property type="evidence" value="ECO:0007669"/>
    <property type="project" value="TreeGrafter"/>
</dbReference>
<name>A0AAW1BX30_CROAD</name>
<accession>A0AAW1BX30</accession>
<keyword evidence="8" id="KW-0735">Signal-anchor</keyword>
<dbReference type="PANTHER" id="PTHR44252">
    <property type="entry name" value="D-ERYTHRULOSE REDUCTASE"/>
    <property type="match status" value="1"/>
</dbReference>
<dbReference type="Proteomes" id="UP001474421">
    <property type="component" value="Unassembled WGS sequence"/>
</dbReference>
<evidence type="ECO:0000256" key="3">
    <source>
        <dbReference type="ARBA" id="ARBA00011881"/>
    </source>
</evidence>
<dbReference type="GO" id="GO:0004090">
    <property type="term" value="F:carbonyl reductase (NADPH) activity"/>
    <property type="evidence" value="ECO:0007669"/>
    <property type="project" value="TreeGrafter"/>
</dbReference>
<keyword evidence="15" id="KW-1185">Reference proteome</keyword>
<evidence type="ECO:0000256" key="8">
    <source>
        <dbReference type="ARBA" id="ARBA00022968"/>
    </source>
</evidence>
<evidence type="ECO:0000256" key="10">
    <source>
        <dbReference type="ARBA" id="ARBA00023002"/>
    </source>
</evidence>
<dbReference type="GO" id="GO:0016020">
    <property type="term" value="C:membrane"/>
    <property type="evidence" value="ECO:0007669"/>
    <property type="project" value="UniProtKB-SubCell"/>
</dbReference>
<evidence type="ECO:0000256" key="12">
    <source>
        <dbReference type="SAM" id="MobiDB-lite"/>
    </source>
</evidence>
<dbReference type="GO" id="GO:0005997">
    <property type="term" value="P:xylulose metabolic process"/>
    <property type="evidence" value="ECO:0007669"/>
    <property type="project" value="TreeGrafter"/>
</dbReference>
<keyword evidence="4" id="KW-0328">Glycosyltransferase</keyword>
<dbReference type="InterPro" id="IPR057326">
    <property type="entry name" value="KR_dom"/>
</dbReference>
<organism evidence="14 15">
    <name type="scientific">Crotalus adamanteus</name>
    <name type="common">Eastern diamondback rattlesnake</name>
    <dbReference type="NCBI Taxonomy" id="8729"/>
    <lineage>
        <taxon>Eukaryota</taxon>
        <taxon>Metazoa</taxon>
        <taxon>Chordata</taxon>
        <taxon>Craniata</taxon>
        <taxon>Vertebrata</taxon>
        <taxon>Euteleostomi</taxon>
        <taxon>Lepidosauria</taxon>
        <taxon>Squamata</taxon>
        <taxon>Bifurcata</taxon>
        <taxon>Unidentata</taxon>
        <taxon>Episquamata</taxon>
        <taxon>Toxicofera</taxon>
        <taxon>Serpentes</taxon>
        <taxon>Colubroidea</taxon>
        <taxon>Viperidae</taxon>
        <taxon>Crotalinae</taxon>
        <taxon>Crotalus</taxon>
    </lineage>
</organism>
<reference evidence="14 15" key="1">
    <citation type="journal article" date="2024" name="Proc. Natl. Acad. Sci. U.S.A.">
        <title>The genetic regulatory architecture and epigenomic basis for age-related changes in rattlesnake venom.</title>
        <authorList>
            <person name="Hogan M.P."/>
            <person name="Holding M.L."/>
            <person name="Nystrom G.S."/>
            <person name="Colston T.J."/>
            <person name="Bartlett D.A."/>
            <person name="Mason A.J."/>
            <person name="Ellsworth S.A."/>
            <person name="Rautsaw R.M."/>
            <person name="Lawrence K.C."/>
            <person name="Strickland J.L."/>
            <person name="He B."/>
            <person name="Fraser P."/>
            <person name="Margres M.J."/>
            <person name="Gilbert D.M."/>
            <person name="Gibbs H.L."/>
            <person name="Parkinson C.L."/>
            <person name="Rokyta D.R."/>
        </authorList>
    </citation>
    <scope>NUCLEOTIDE SEQUENCE [LARGE SCALE GENOMIC DNA]</scope>
    <source>
        <strain evidence="14">DRR0105</strain>
    </source>
</reference>
<evidence type="ECO:0000313" key="15">
    <source>
        <dbReference type="Proteomes" id="UP001474421"/>
    </source>
</evidence>
<dbReference type="PRINTS" id="PR00080">
    <property type="entry name" value="SDRFAMILY"/>
</dbReference>
<dbReference type="GO" id="GO:0016757">
    <property type="term" value="F:glycosyltransferase activity"/>
    <property type="evidence" value="ECO:0007669"/>
    <property type="project" value="UniProtKB-KW"/>
</dbReference>